<dbReference type="Proteomes" id="UP000094784">
    <property type="component" value="Unassembled WGS sequence"/>
</dbReference>
<evidence type="ECO:0000313" key="2">
    <source>
        <dbReference type="EMBL" id="ODV53312.1"/>
    </source>
</evidence>
<sequence>MAGSAKPDQKMKEAQFKYIRGSGSQGAQASGLFNGVTINQWNTAHVMYWSDSSHYVEFQVSTRFNIWRTGTTTWSNYTASLIIKKYNEQSSQYDDVTSNYPQTVSDIPHNKWEKTISNLPRGQYRVEYGNGLRLDSEWFLESDNSTKSLIIHDSEYKKFNPAVPGKDSTINTIPHMTSNTTPTGNVTARGAYTPAWQAFDRNNGTYWYDNGSNASNPTWLQYEFDSPRIINKITLQCATVITSGAFGIKEFTLLGSYDGVSYDKLLSVNNHPNSSDKLTYTFDNNNKYFFYKLLFGASYYGYYALVSSFEMYEAATEDIPAHWSIISPTLPTSAEFLKQGMDNLSILFEQKLVTAKPNPMIEKNGIINEGEEGKVFSYSLNLKRLIDIRSIKNEVM</sequence>
<feature type="domain" description="F5/8 type C" evidence="1">
    <location>
        <begin position="189"/>
        <end position="283"/>
    </location>
</feature>
<dbReference type="InterPro" id="IPR000421">
    <property type="entry name" value="FA58C"/>
</dbReference>
<proteinExistence type="predicted"/>
<evidence type="ECO:0000313" key="3">
    <source>
        <dbReference type="Proteomes" id="UP000094784"/>
    </source>
</evidence>
<dbReference type="Gene3D" id="2.60.120.260">
    <property type="entry name" value="Galactose-binding domain-like"/>
    <property type="match status" value="1"/>
</dbReference>
<dbReference type="InterPro" id="IPR008979">
    <property type="entry name" value="Galactose-bd-like_sf"/>
</dbReference>
<dbReference type="AlphaFoldDB" id="A0A1E4QYM4"/>
<organism evidence="2 3">
    <name type="scientific">Lysinibacillus fusiformis</name>
    <dbReference type="NCBI Taxonomy" id="28031"/>
    <lineage>
        <taxon>Bacteria</taxon>
        <taxon>Bacillati</taxon>
        <taxon>Bacillota</taxon>
        <taxon>Bacilli</taxon>
        <taxon>Bacillales</taxon>
        <taxon>Bacillaceae</taxon>
        <taxon>Lysinibacillus</taxon>
    </lineage>
</organism>
<accession>A0A1E4QYM4</accession>
<evidence type="ECO:0000259" key="1">
    <source>
        <dbReference type="Pfam" id="PF00754"/>
    </source>
</evidence>
<comment type="caution">
    <text evidence="2">The sequence shown here is derived from an EMBL/GenBank/DDBJ whole genome shotgun (WGS) entry which is preliminary data.</text>
</comment>
<dbReference type="RefSeq" id="WP_069483553.1">
    <property type="nucleotide sequence ID" value="NZ_KV766183.1"/>
</dbReference>
<name>A0A1E4QYM4_9BACI</name>
<reference evidence="2 3" key="1">
    <citation type="submission" date="2016-09" db="EMBL/GenBank/DDBJ databases">
        <title>Draft genome sequence of the soil isolate, Lysinibacillus fusiformis M5, a potential hypoxanthine producer.</title>
        <authorList>
            <person name="Gallegos-Monterrosa R."/>
            <person name="Maroti G."/>
            <person name="Balint B."/>
            <person name="Kovacs A.T."/>
        </authorList>
    </citation>
    <scope>NUCLEOTIDE SEQUENCE [LARGE SCALE GENOMIC DNA]</scope>
    <source>
        <strain evidence="2 3">M5</strain>
    </source>
</reference>
<dbReference type="SUPFAM" id="SSF49785">
    <property type="entry name" value="Galactose-binding domain-like"/>
    <property type="match status" value="1"/>
</dbReference>
<protein>
    <recommendedName>
        <fullName evidence="1">F5/8 type C domain-containing protein</fullName>
    </recommendedName>
</protein>
<gene>
    <name evidence="2" type="ORF">BG258_23715</name>
</gene>
<dbReference type="EMBL" id="MECQ01000008">
    <property type="protein sequence ID" value="ODV53312.1"/>
    <property type="molecule type" value="Genomic_DNA"/>
</dbReference>
<dbReference type="Pfam" id="PF00754">
    <property type="entry name" value="F5_F8_type_C"/>
    <property type="match status" value="1"/>
</dbReference>
<dbReference type="OrthoDB" id="2738515at2"/>